<name>A0AAW0BRF7_9AGAR</name>
<dbReference type="Proteomes" id="UP001362999">
    <property type="component" value="Unassembled WGS sequence"/>
</dbReference>
<keyword evidence="3" id="KW-1185">Reference proteome</keyword>
<evidence type="ECO:0000256" key="1">
    <source>
        <dbReference type="SAM" id="MobiDB-lite"/>
    </source>
</evidence>
<accession>A0AAW0BRF7</accession>
<sequence length="431" mass="48031">MSVFLMLIELVAALPSSIDIERNNFAHNSSLTALSATVPHVRRPKDTRLAMPEQDLRVPVLFEFAITRYSLESRDARCCRPNLPGPLRDLRDLGSQRDASRYSSIWLPKDFTGFQTNEVPIKGSHFKHQRPPRLLCIPLDRLINLASSCLRSHSFRPFDIILSLVVPTRTLGLQNLREPEIGTEKKLREKNLNFVSCGTSDCATLCCGISTEMPQDEHVIHAELSNGCSALVGSVDRYQPVVSSEAPFNRYNYNEYITESLQPAPIHIIDQRPPTANGGHWWPPVTFLVMGVLLCIWTAIVADSDSARIGTGPVTVKHQMVAQNLGWRKPGSQAQRSSRNHMNLPRQELVAYSKIIAALIYARRSSLRGEHWTVRETKQKRGIRGGPILSNEDDSTPKSPNRRVDGEGSRDASTSITTSQLGKLGKAAARD</sequence>
<proteinExistence type="predicted"/>
<feature type="region of interest" description="Disordered" evidence="1">
    <location>
        <begin position="377"/>
        <end position="431"/>
    </location>
</feature>
<reference evidence="2 3" key="1">
    <citation type="journal article" date="2024" name="J Genomics">
        <title>Draft genome sequencing and assembly of Favolaschia claudopus CIRM-BRFM 2984 isolated from oak limbs.</title>
        <authorList>
            <person name="Navarro D."/>
            <person name="Drula E."/>
            <person name="Chaduli D."/>
            <person name="Cazenave R."/>
            <person name="Ahrendt S."/>
            <person name="Wang J."/>
            <person name="Lipzen A."/>
            <person name="Daum C."/>
            <person name="Barry K."/>
            <person name="Grigoriev I.V."/>
            <person name="Favel A."/>
            <person name="Rosso M.N."/>
            <person name="Martin F."/>
        </authorList>
    </citation>
    <scope>NUCLEOTIDE SEQUENCE [LARGE SCALE GENOMIC DNA]</scope>
    <source>
        <strain evidence="2 3">CIRM-BRFM 2984</strain>
    </source>
</reference>
<dbReference type="AlphaFoldDB" id="A0AAW0BRF7"/>
<feature type="compositionally biased region" description="Polar residues" evidence="1">
    <location>
        <begin position="411"/>
        <end position="421"/>
    </location>
</feature>
<gene>
    <name evidence="2" type="ORF">R3P38DRAFT_3519003</name>
</gene>
<dbReference type="EMBL" id="JAWWNJ010000028">
    <property type="protein sequence ID" value="KAK7028678.1"/>
    <property type="molecule type" value="Genomic_DNA"/>
</dbReference>
<evidence type="ECO:0000313" key="2">
    <source>
        <dbReference type="EMBL" id="KAK7028678.1"/>
    </source>
</evidence>
<protein>
    <submittedName>
        <fullName evidence="2">Uncharacterized protein</fullName>
    </submittedName>
</protein>
<evidence type="ECO:0000313" key="3">
    <source>
        <dbReference type="Proteomes" id="UP001362999"/>
    </source>
</evidence>
<organism evidence="2 3">
    <name type="scientific">Favolaschia claudopus</name>
    <dbReference type="NCBI Taxonomy" id="2862362"/>
    <lineage>
        <taxon>Eukaryota</taxon>
        <taxon>Fungi</taxon>
        <taxon>Dikarya</taxon>
        <taxon>Basidiomycota</taxon>
        <taxon>Agaricomycotina</taxon>
        <taxon>Agaricomycetes</taxon>
        <taxon>Agaricomycetidae</taxon>
        <taxon>Agaricales</taxon>
        <taxon>Marasmiineae</taxon>
        <taxon>Mycenaceae</taxon>
        <taxon>Favolaschia</taxon>
    </lineage>
</organism>
<comment type="caution">
    <text evidence="2">The sequence shown here is derived from an EMBL/GenBank/DDBJ whole genome shotgun (WGS) entry which is preliminary data.</text>
</comment>